<proteinExistence type="predicted"/>
<feature type="compositionally biased region" description="Basic and acidic residues" evidence="1">
    <location>
        <begin position="1"/>
        <end position="13"/>
    </location>
</feature>
<dbReference type="Gene3D" id="3.80.10.10">
    <property type="entry name" value="Ribonuclease Inhibitor"/>
    <property type="match status" value="1"/>
</dbReference>
<dbReference type="SUPFAM" id="SSF52047">
    <property type="entry name" value="RNI-like"/>
    <property type="match status" value="1"/>
</dbReference>
<evidence type="ECO:0000313" key="4">
    <source>
        <dbReference type="Proteomes" id="UP001210211"/>
    </source>
</evidence>
<dbReference type="Gene3D" id="1.20.1280.50">
    <property type="match status" value="1"/>
</dbReference>
<gene>
    <name evidence="3" type="ORF">LUZ61_016921</name>
</gene>
<protein>
    <recommendedName>
        <fullName evidence="2">F-box domain-containing protein</fullName>
    </recommendedName>
</protein>
<dbReference type="PANTHER" id="PTHR38926:SF2">
    <property type="entry name" value="F-BOX_LRR-REPEAT PROTEIN 21-RELATED"/>
    <property type="match status" value="1"/>
</dbReference>
<dbReference type="Pfam" id="PF00646">
    <property type="entry name" value="F-box"/>
    <property type="match status" value="1"/>
</dbReference>
<evidence type="ECO:0000259" key="2">
    <source>
        <dbReference type="Pfam" id="PF00646"/>
    </source>
</evidence>
<dbReference type="EMBL" id="JAMRDG010000002">
    <property type="protein sequence ID" value="KAJ3687757.1"/>
    <property type="molecule type" value="Genomic_DNA"/>
</dbReference>
<comment type="caution">
    <text evidence="3">The sequence shown here is derived from an EMBL/GenBank/DDBJ whole genome shotgun (WGS) entry which is preliminary data.</text>
</comment>
<feature type="region of interest" description="Disordered" evidence="1">
    <location>
        <begin position="1"/>
        <end position="20"/>
    </location>
</feature>
<evidence type="ECO:0000256" key="1">
    <source>
        <dbReference type="SAM" id="MobiDB-lite"/>
    </source>
</evidence>
<evidence type="ECO:0000313" key="3">
    <source>
        <dbReference type="EMBL" id="KAJ3687757.1"/>
    </source>
</evidence>
<dbReference type="InterPro" id="IPR001810">
    <property type="entry name" value="F-box_dom"/>
</dbReference>
<accession>A0AAD5Z6E4</accession>
<dbReference type="SUPFAM" id="SSF81383">
    <property type="entry name" value="F-box domain"/>
    <property type="match status" value="1"/>
</dbReference>
<reference evidence="3 4" key="1">
    <citation type="journal article" date="2022" name="Cell">
        <title>Repeat-based holocentromeres influence genome architecture and karyotype evolution.</title>
        <authorList>
            <person name="Hofstatter P.G."/>
            <person name="Thangavel G."/>
            <person name="Lux T."/>
            <person name="Neumann P."/>
            <person name="Vondrak T."/>
            <person name="Novak P."/>
            <person name="Zhang M."/>
            <person name="Costa L."/>
            <person name="Castellani M."/>
            <person name="Scott A."/>
            <person name="Toegelov H."/>
            <person name="Fuchs J."/>
            <person name="Mata-Sucre Y."/>
            <person name="Dias Y."/>
            <person name="Vanzela A.L.L."/>
            <person name="Huettel B."/>
            <person name="Almeida C.C.S."/>
            <person name="Simkova H."/>
            <person name="Souza G."/>
            <person name="Pedrosa-Harand A."/>
            <person name="Macas J."/>
            <person name="Mayer K.F.X."/>
            <person name="Houben A."/>
            <person name="Marques A."/>
        </authorList>
    </citation>
    <scope>NUCLEOTIDE SEQUENCE [LARGE SCALE GENOMIC DNA]</scope>
    <source>
        <strain evidence="3">RhyTen1mFocal</strain>
    </source>
</reference>
<keyword evidence="4" id="KW-1185">Reference proteome</keyword>
<dbReference type="Proteomes" id="UP001210211">
    <property type="component" value="Unassembled WGS sequence"/>
</dbReference>
<dbReference type="InterPro" id="IPR036047">
    <property type="entry name" value="F-box-like_dom_sf"/>
</dbReference>
<dbReference type="PANTHER" id="PTHR38926">
    <property type="entry name" value="F-BOX DOMAIN CONTAINING PROTEIN, EXPRESSED"/>
    <property type="match status" value="1"/>
</dbReference>
<feature type="domain" description="F-box" evidence="2">
    <location>
        <begin position="23"/>
        <end position="63"/>
    </location>
</feature>
<sequence length="306" mass="35315">MSKVEVEKAHPESPSEESERDWAELHQDLLMVIFRKVGMRDVLLHASKVCSSWRSAARDDPLLCRRIDTVMAIQDFPDVFMFRGEERKAAKALYTRTVTEMTKVAVDWGGNCVEHLLIGKFFEYDLLDYVTKRARNLKSLSVIHSSHMFRNVESMANALGRLKQLEELRIVRCTIPSGTIMTVIGSACPQLKRLKFIFPNFSGKFITHEEGISTQLGIPKTMLQLQYLQLVFTHTTTDELMKILERCPNLEMLDLRSSTVEVKNDDIRTRFSKIHTLILPDDMLSQARNQYDDRYGDIYKINPLII</sequence>
<dbReference type="InterPro" id="IPR032675">
    <property type="entry name" value="LRR_dom_sf"/>
</dbReference>
<dbReference type="AlphaFoldDB" id="A0AAD5Z6E4"/>
<name>A0AAD5Z6E4_9POAL</name>
<organism evidence="3 4">
    <name type="scientific">Rhynchospora tenuis</name>
    <dbReference type="NCBI Taxonomy" id="198213"/>
    <lineage>
        <taxon>Eukaryota</taxon>
        <taxon>Viridiplantae</taxon>
        <taxon>Streptophyta</taxon>
        <taxon>Embryophyta</taxon>
        <taxon>Tracheophyta</taxon>
        <taxon>Spermatophyta</taxon>
        <taxon>Magnoliopsida</taxon>
        <taxon>Liliopsida</taxon>
        <taxon>Poales</taxon>
        <taxon>Cyperaceae</taxon>
        <taxon>Cyperoideae</taxon>
        <taxon>Rhynchosporeae</taxon>
        <taxon>Rhynchospora</taxon>
    </lineage>
</organism>